<keyword evidence="8 10" id="KW-0131">Cell cycle</keyword>
<dbReference type="GO" id="GO:0005975">
    <property type="term" value="P:carbohydrate metabolic process"/>
    <property type="evidence" value="ECO:0007669"/>
    <property type="project" value="InterPro"/>
</dbReference>
<keyword evidence="5 10" id="KW-0133">Cell shape</keyword>
<feature type="compositionally biased region" description="Gly residues" evidence="11">
    <location>
        <begin position="1"/>
        <end position="10"/>
    </location>
</feature>
<accession>A0A1K2HNN3</accession>
<dbReference type="AlphaFoldDB" id="A0A1K2HNN3"/>
<evidence type="ECO:0000256" key="3">
    <source>
        <dbReference type="ARBA" id="ARBA00022676"/>
    </source>
</evidence>
<dbReference type="InterPro" id="IPR007235">
    <property type="entry name" value="Glyco_trans_28_C"/>
</dbReference>
<keyword evidence="3 10" id="KW-0328">Glycosyltransferase</keyword>
<dbReference type="Pfam" id="PF04101">
    <property type="entry name" value="Glyco_tran_28_C"/>
    <property type="match status" value="1"/>
</dbReference>
<keyword evidence="2 10" id="KW-0132">Cell division</keyword>
<dbReference type="GO" id="GO:0008360">
    <property type="term" value="P:regulation of cell shape"/>
    <property type="evidence" value="ECO:0007669"/>
    <property type="project" value="UniProtKB-KW"/>
</dbReference>
<comment type="pathway">
    <text evidence="10">Cell wall biogenesis; peptidoglycan biosynthesis.</text>
</comment>
<evidence type="ECO:0000256" key="7">
    <source>
        <dbReference type="ARBA" id="ARBA00023136"/>
    </source>
</evidence>
<evidence type="ECO:0000256" key="1">
    <source>
        <dbReference type="ARBA" id="ARBA00022475"/>
    </source>
</evidence>
<dbReference type="HAMAP" id="MF_00033">
    <property type="entry name" value="MurG"/>
    <property type="match status" value="1"/>
</dbReference>
<dbReference type="NCBIfam" id="TIGR01133">
    <property type="entry name" value="murG"/>
    <property type="match status" value="1"/>
</dbReference>
<dbReference type="GO" id="GO:0009252">
    <property type="term" value="P:peptidoglycan biosynthetic process"/>
    <property type="evidence" value="ECO:0007669"/>
    <property type="project" value="UniProtKB-UniRule"/>
</dbReference>
<dbReference type="CDD" id="cd03785">
    <property type="entry name" value="GT28_MurG"/>
    <property type="match status" value="1"/>
</dbReference>
<evidence type="ECO:0000313" key="14">
    <source>
        <dbReference type="EMBL" id="SFZ78424.1"/>
    </source>
</evidence>
<feature type="binding site" evidence="10">
    <location>
        <begin position="37"/>
        <end position="39"/>
    </location>
    <ligand>
        <name>UDP-N-acetyl-alpha-D-glucosamine</name>
        <dbReference type="ChEBI" id="CHEBI:57705"/>
    </ligand>
</feature>
<dbReference type="InterPro" id="IPR006009">
    <property type="entry name" value="GlcNAc_MurG"/>
</dbReference>
<feature type="binding site" evidence="10">
    <location>
        <position position="313"/>
    </location>
    <ligand>
        <name>UDP-N-acetyl-alpha-D-glucosamine</name>
        <dbReference type="ChEBI" id="CHEBI:57705"/>
    </ligand>
</feature>
<evidence type="ECO:0000259" key="12">
    <source>
        <dbReference type="Pfam" id="PF03033"/>
    </source>
</evidence>
<dbReference type="EC" id="2.4.1.227" evidence="10"/>
<evidence type="ECO:0000256" key="4">
    <source>
        <dbReference type="ARBA" id="ARBA00022679"/>
    </source>
</evidence>
<evidence type="ECO:0000256" key="6">
    <source>
        <dbReference type="ARBA" id="ARBA00022984"/>
    </source>
</evidence>
<dbReference type="STRING" id="1121279.SAMN02745887_02975"/>
<evidence type="ECO:0000256" key="11">
    <source>
        <dbReference type="SAM" id="MobiDB-lite"/>
    </source>
</evidence>
<feature type="binding site" evidence="10">
    <location>
        <position position="186"/>
    </location>
    <ligand>
        <name>UDP-N-acetyl-alpha-D-glucosamine</name>
        <dbReference type="ChEBI" id="CHEBI:57705"/>
    </ligand>
</feature>
<keyword evidence="1 10" id="KW-1003">Cell membrane</keyword>
<dbReference type="GO" id="GO:0051991">
    <property type="term" value="F:UDP-N-acetyl-D-glucosamine:N-acetylmuramoyl-L-alanyl-D-glutamyl-meso-2,6-diaminopimelyl-D-alanyl-D-alanine-diphosphoundecaprenol 4-beta-N-acetylglucosaminlytransferase activity"/>
    <property type="evidence" value="ECO:0007669"/>
    <property type="project" value="RHEA"/>
</dbReference>
<dbReference type="InterPro" id="IPR004276">
    <property type="entry name" value="GlycoTrans_28_N"/>
</dbReference>
<comment type="function">
    <text evidence="10">Cell wall formation. Catalyzes the transfer of a GlcNAc subunit on undecaprenyl-pyrophosphoryl-MurNAc-pentapeptide (lipid intermediate I) to form undecaprenyl-pyrophosphoryl-MurNAc-(pentapeptide)GlcNAc (lipid intermediate II).</text>
</comment>
<sequence>MMTSVGGGRGAAARTAAQSSRGEALPRRTLLVMAGGTGGHIFPALAVAKEMQARGWQVVWLGARGKMEAELVPKHGIPIELLSIGGVRGQGLVRKLVQPLEQAIALWKSVAVIFRHRPDAVIGFGGFTGFPGGIAATLLWKPLIVHEQNSVAGLTNKLLSHLAERVLTAFPSAFPKQGQLVGNPVRPDIAALPAPAERFAHRTGPLRVLVVGGSLGAAALNSAVPKALALLAPEQRPQVIHQAGSKQIEQLRANYAEAGVAGECVAFIDDMAQAYAEADLVICRAGALTVAELAAAGVASILVPFPHAVDDHQTGNAQYLSEAGAGLLIQQRELTPEWLAAQLGELKRERLVSMAEAARNKALPAATQVVADIIEEVTA</sequence>
<keyword evidence="7 10" id="KW-0472">Membrane</keyword>
<keyword evidence="4 10" id="KW-0808">Transferase</keyword>
<feature type="binding site" evidence="10">
    <location>
        <position position="214"/>
    </location>
    <ligand>
        <name>UDP-N-acetyl-alpha-D-glucosamine</name>
        <dbReference type="ChEBI" id="CHEBI:57705"/>
    </ligand>
</feature>
<evidence type="ECO:0000259" key="13">
    <source>
        <dbReference type="Pfam" id="PF04101"/>
    </source>
</evidence>
<evidence type="ECO:0000256" key="5">
    <source>
        <dbReference type="ARBA" id="ARBA00022960"/>
    </source>
</evidence>
<keyword evidence="6 10" id="KW-0573">Peptidoglycan synthesis</keyword>
<feature type="compositionally biased region" description="Low complexity" evidence="11">
    <location>
        <begin position="11"/>
        <end position="21"/>
    </location>
</feature>
<dbReference type="SUPFAM" id="SSF53756">
    <property type="entry name" value="UDP-Glycosyltransferase/glycogen phosphorylase"/>
    <property type="match status" value="1"/>
</dbReference>
<dbReference type="GO" id="GO:0051301">
    <property type="term" value="P:cell division"/>
    <property type="evidence" value="ECO:0007669"/>
    <property type="project" value="UniProtKB-KW"/>
</dbReference>
<dbReference type="GO" id="GO:0005886">
    <property type="term" value="C:plasma membrane"/>
    <property type="evidence" value="ECO:0007669"/>
    <property type="project" value="UniProtKB-SubCell"/>
</dbReference>
<feature type="domain" description="Glycosyl transferase family 28 C-terminal" evidence="13">
    <location>
        <begin position="208"/>
        <end position="368"/>
    </location>
</feature>
<dbReference type="PANTHER" id="PTHR21015:SF22">
    <property type="entry name" value="GLYCOSYLTRANSFERASE"/>
    <property type="match status" value="1"/>
</dbReference>
<dbReference type="Proteomes" id="UP000186513">
    <property type="component" value="Unassembled WGS sequence"/>
</dbReference>
<name>A0A1K2HNN3_9NEIS</name>
<feature type="binding site" evidence="10">
    <location>
        <begin position="287"/>
        <end position="292"/>
    </location>
    <ligand>
        <name>UDP-N-acetyl-alpha-D-glucosamine</name>
        <dbReference type="ChEBI" id="CHEBI:57705"/>
    </ligand>
</feature>
<feature type="region of interest" description="Disordered" evidence="11">
    <location>
        <begin position="1"/>
        <end position="21"/>
    </location>
</feature>
<dbReference type="Gene3D" id="3.40.50.2000">
    <property type="entry name" value="Glycogen Phosphorylase B"/>
    <property type="match status" value="2"/>
</dbReference>
<feature type="binding site" evidence="10">
    <location>
        <position position="149"/>
    </location>
    <ligand>
        <name>UDP-N-acetyl-alpha-D-glucosamine</name>
        <dbReference type="ChEBI" id="CHEBI:57705"/>
    </ligand>
</feature>
<evidence type="ECO:0000313" key="15">
    <source>
        <dbReference type="Proteomes" id="UP000186513"/>
    </source>
</evidence>
<keyword evidence="9 10" id="KW-0961">Cell wall biogenesis/degradation</keyword>
<dbReference type="UniPathway" id="UPA00219"/>
<feature type="domain" description="Glycosyltransferase family 28 N-terminal" evidence="12">
    <location>
        <begin position="31"/>
        <end position="167"/>
    </location>
</feature>
<dbReference type="GO" id="GO:0050511">
    <property type="term" value="F:undecaprenyldiphospho-muramoylpentapeptide beta-N-acetylglucosaminyltransferase activity"/>
    <property type="evidence" value="ECO:0007669"/>
    <property type="project" value="UniProtKB-UniRule"/>
</dbReference>
<keyword evidence="15" id="KW-1185">Reference proteome</keyword>
<organism evidence="14 15">
    <name type="scientific">Chitinimonas taiwanensis DSM 18899</name>
    <dbReference type="NCBI Taxonomy" id="1121279"/>
    <lineage>
        <taxon>Bacteria</taxon>
        <taxon>Pseudomonadati</taxon>
        <taxon>Pseudomonadota</taxon>
        <taxon>Betaproteobacteria</taxon>
        <taxon>Neisseriales</taxon>
        <taxon>Chitinibacteraceae</taxon>
        <taxon>Chitinimonas</taxon>
    </lineage>
</organism>
<evidence type="ECO:0000256" key="10">
    <source>
        <dbReference type="HAMAP-Rule" id="MF_00033"/>
    </source>
</evidence>
<dbReference type="EMBL" id="FPKR01000012">
    <property type="protein sequence ID" value="SFZ78424.1"/>
    <property type="molecule type" value="Genomic_DNA"/>
</dbReference>
<evidence type="ECO:0000256" key="8">
    <source>
        <dbReference type="ARBA" id="ARBA00023306"/>
    </source>
</evidence>
<comment type="catalytic activity">
    <reaction evidence="10">
        <text>di-trans,octa-cis-undecaprenyl diphospho-N-acetyl-alpha-D-muramoyl-L-alanyl-D-glutamyl-meso-2,6-diaminopimeloyl-D-alanyl-D-alanine + UDP-N-acetyl-alpha-D-glucosamine = di-trans,octa-cis-undecaprenyl diphospho-[N-acetyl-alpha-D-glucosaminyl-(1-&gt;4)]-N-acetyl-alpha-D-muramoyl-L-alanyl-D-glutamyl-meso-2,6-diaminopimeloyl-D-alanyl-D-alanine + UDP + H(+)</text>
        <dbReference type="Rhea" id="RHEA:31227"/>
        <dbReference type="ChEBI" id="CHEBI:15378"/>
        <dbReference type="ChEBI" id="CHEBI:57705"/>
        <dbReference type="ChEBI" id="CHEBI:58223"/>
        <dbReference type="ChEBI" id="CHEBI:61387"/>
        <dbReference type="ChEBI" id="CHEBI:61388"/>
        <dbReference type="EC" id="2.4.1.227"/>
    </reaction>
</comment>
<reference evidence="14 15" key="1">
    <citation type="submission" date="2016-11" db="EMBL/GenBank/DDBJ databases">
        <authorList>
            <person name="Jaros S."/>
            <person name="Januszkiewicz K."/>
            <person name="Wedrychowicz H."/>
        </authorList>
    </citation>
    <scope>NUCLEOTIDE SEQUENCE [LARGE SCALE GENOMIC DNA]</scope>
    <source>
        <strain evidence="14 15">DSM 18899</strain>
    </source>
</reference>
<comment type="similarity">
    <text evidence="10">Belongs to the glycosyltransferase 28 family. MurG subfamily.</text>
</comment>
<dbReference type="PANTHER" id="PTHR21015">
    <property type="entry name" value="UDP-N-ACETYLGLUCOSAMINE--N-ACETYLMURAMYL-(PENTAPEPTIDE) PYROPHOSPHORYL-UNDECAPRENOL N-ACETYLGLUCOSAMINE TRANSFERASE 1"/>
    <property type="match status" value="1"/>
</dbReference>
<dbReference type="GO" id="GO:0071555">
    <property type="term" value="P:cell wall organization"/>
    <property type="evidence" value="ECO:0007669"/>
    <property type="project" value="UniProtKB-KW"/>
</dbReference>
<feature type="binding site" evidence="10">
    <location>
        <position position="268"/>
    </location>
    <ligand>
        <name>UDP-N-acetyl-alpha-D-glucosamine</name>
        <dbReference type="ChEBI" id="CHEBI:57705"/>
    </ligand>
</feature>
<evidence type="ECO:0000256" key="2">
    <source>
        <dbReference type="ARBA" id="ARBA00022618"/>
    </source>
</evidence>
<protein>
    <recommendedName>
        <fullName evidence="10">UDP-N-acetylglucosamine--N-acetylmuramyl-(pentapeptide) pyrophosphoryl-undecaprenol N-acetylglucosamine transferase</fullName>
        <ecNumber evidence="10">2.4.1.227</ecNumber>
    </recommendedName>
    <alternativeName>
        <fullName evidence="10">Undecaprenyl-PP-MurNAc-pentapeptide-UDPGlcNAc GlcNAc transferase</fullName>
    </alternativeName>
</protein>
<evidence type="ECO:0000256" key="9">
    <source>
        <dbReference type="ARBA" id="ARBA00023316"/>
    </source>
</evidence>
<gene>
    <name evidence="10" type="primary">murG</name>
    <name evidence="14" type="ORF">SAMN02745887_02975</name>
</gene>
<dbReference type="Pfam" id="PF03033">
    <property type="entry name" value="Glyco_transf_28"/>
    <property type="match status" value="1"/>
</dbReference>
<proteinExistence type="inferred from homology"/>
<comment type="subcellular location">
    <subcellularLocation>
        <location evidence="10">Cell membrane</location>
        <topology evidence="10">Peripheral membrane protein</topology>
        <orientation evidence="10">Cytoplasmic side</orientation>
    </subcellularLocation>
</comment>